<dbReference type="AlphaFoldDB" id="A0A7W9L769"/>
<sequence>MRSRRPEPLSAPPAARYRPLMDKIAADQAVLHYGDGEFAVLKPGRFVRCAVTDKPIPLEVLRYWSPSRQQPYFGPAEFIASMQAAT</sequence>
<gene>
    <name evidence="1" type="ORF">HNP47_003180</name>
</gene>
<accession>A0A7W9L769</accession>
<reference evidence="1 2" key="1">
    <citation type="submission" date="2020-08" db="EMBL/GenBank/DDBJ databases">
        <title>Functional genomics of gut bacteria from endangered species of beetles.</title>
        <authorList>
            <person name="Carlos-Shanley C."/>
        </authorList>
    </citation>
    <scope>NUCLEOTIDE SEQUENCE [LARGE SCALE GENOMIC DNA]</scope>
    <source>
        <strain evidence="1 2">S00192</strain>
    </source>
</reference>
<protein>
    <recommendedName>
        <fullName evidence="3">DUF2093 domain-containing protein</fullName>
    </recommendedName>
</protein>
<comment type="caution">
    <text evidence="1">The sequence shown here is derived from an EMBL/GenBank/DDBJ whole genome shotgun (WGS) entry which is preliminary data.</text>
</comment>
<evidence type="ECO:0000313" key="2">
    <source>
        <dbReference type="Proteomes" id="UP000556201"/>
    </source>
</evidence>
<dbReference type="InterPro" id="IPR018661">
    <property type="entry name" value="DUF2093"/>
</dbReference>
<evidence type="ECO:0008006" key="3">
    <source>
        <dbReference type="Google" id="ProtNLM"/>
    </source>
</evidence>
<dbReference type="Pfam" id="PF09866">
    <property type="entry name" value="DUF2093"/>
    <property type="match status" value="1"/>
</dbReference>
<name>A0A7W9L769_BREVE</name>
<proteinExistence type="predicted"/>
<organism evidence="1 2">
    <name type="scientific">Brevundimonas vesicularis</name>
    <name type="common">Pseudomonas vesicularis</name>
    <dbReference type="NCBI Taxonomy" id="41276"/>
    <lineage>
        <taxon>Bacteria</taxon>
        <taxon>Pseudomonadati</taxon>
        <taxon>Pseudomonadota</taxon>
        <taxon>Alphaproteobacteria</taxon>
        <taxon>Caulobacterales</taxon>
        <taxon>Caulobacteraceae</taxon>
        <taxon>Brevundimonas</taxon>
    </lineage>
</organism>
<dbReference type="EMBL" id="JACHLJ010000007">
    <property type="protein sequence ID" value="MBB5773155.1"/>
    <property type="molecule type" value="Genomic_DNA"/>
</dbReference>
<dbReference type="Proteomes" id="UP000556201">
    <property type="component" value="Unassembled WGS sequence"/>
</dbReference>
<evidence type="ECO:0000313" key="1">
    <source>
        <dbReference type="EMBL" id="MBB5773155.1"/>
    </source>
</evidence>